<dbReference type="PANTHER" id="PTHR34204:SF2">
    <property type="entry name" value="RNA-BINDING ASCH DOMAIN PROTEIN"/>
    <property type="match status" value="1"/>
</dbReference>
<evidence type="ECO:0000313" key="2">
    <source>
        <dbReference type="Proteomes" id="UP001530400"/>
    </source>
</evidence>
<proteinExistence type="predicted"/>
<dbReference type="AlphaFoldDB" id="A0ABD3N5R9"/>
<dbReference type="Proteomes" id="UP001530400">
    <property type="component" value="Unassembled WGS sequence"/>
</dbReference>
<sequence>MVFILTRAAASTRQHLDVNWQVNNTMRTQKYEMMRSALTSLLMDPTPSDSQLGLSREFVHGLLSVPDVSTNERIIDQSVDDKLYRKLKGLPERPFYIEIMRRLQIIRDHKVNNLTLTGTDMEENNIMFLPAAHFRMTEFKMIDSLIPPINSLSSVQECSNWLRQAGEKGILALLGMRRTVGTASIISSNDNAFESYLLPPSSRELLDASCKLHKPNTKSSLTVGARALTKHADRGQSRFYGNIQGSESAKNEHAEQIVKELIQKAAWINIHNFGGTEASRPVVEVRTEEGYGARWSALWIDAFTPVDVTFRGFLEPQMEDGHEKRWRH</sequence>
<comment type="caution">
    <text evidence="1">The sequence shown here is derived from an EMBL/GenBank/DDBJ whole genome shotgun (WGS) entry which is preliminary data.</text>
</comment>
<evidence type="ECO:0000313" key="1">
    <source>
        <dbReference type="EMBL" id="KAL3769897.1"/>
    </source>
</evidence>
<keyword evidence="2" id="KW-1185">Reference proteome</keyword>
<name>A0ABD3N5R9_9STRA</name>
<dbReference type="EMBL" id="JALLPJ020001323">
    <property type="protein sequence ID" value="KAL3769897.1"/>
    <property type="molecule type" value="Genomic_DNA"/>
</dbReference>
<protein>
    <submittedName>
        <fullName evidence="1">Uncharacterized protein</fullName>
    </submittedName>
</protein>
<dbReference type="PANTHER" id="PTHR34204">
    <property type="entry name" value="RNA-BINDING ASCH DOMAIN PROTEIN"/>
    <property type="match status" value="1"/>
</dbReference>
<gene>
    <name evidence="1" type="ORF">ACHAWO_008214</name>
</gene>
<reference evidence="1 2" key="1">
    <citation type="submission" date="2024-10" db="EMBL/GenBank/DDBJ databases">
        <title>Updated reference genomes for cyclostephanoid diatoms.</title>
        <authorList>
            <person name="Roberts W.R."/>
            <person name="Alverson A.J."/>
        </authorList>
    </citation>
    <scope>NUCLEOTIDE SEQUENCE [LARGE SCALE GENOMIC DNA]</scope>
    <source>
        <strain evidence="1 2">AJA010-31</strain>
    </source>
</reference>
<organism evidence="1 2">
    <name type="scientific">Cyclotella atomus</name>
    <dbReference type="NCBI Taxonomy" id="382360"/>
    <lineage>
        <taxon>Eukaryota</taxon>
        <taxon>Sar</taxon>
        <taxon>Stramenopiles</taxon>
        <taxon>Ochrophyta</taxon>
        <taxon>Bacillariophyta</taxon>
        <taxon>Coscinodiscophyceae</taxon>
        <taxon>Thalassiosirophycidae</taxon>
        <taxon>Stephanodiscales</taxon>
        <taxon>Stephanodiscaceae</taxon>
        <taxon>Cyclotella</taxon>
    </lineage>
</organism>
<accession>A0ABD3N5R9</accession>